<sequence length="306" mass="33164">MKRIQNPDTVALMLAGLLLASAIVVILWGERTVAQAKVRAPILQSGEGNGIPVAEHASFAPDDVIWSDPGSDAAGNTWIFELFTPPVIYYNRSTGRFTVTPPQALRRGPDSDDDPFNNLTELVAAEPFGVSLVGVSRQPFRLQLVGYAGEPGDYMGIFQNEETGEAFVARAPIEPPGLNLQVRTIEVRREDLVVPDSMPLREIVAVAEVWDAQTERRMRLSSAGWQWTEAPAALIRVDGLPELQTVRSGDRVNAAGITFEIQSVGGLPESVTIRKLHPDGTHETVTIHPETSPSPPIEGDSPFASS</sequence>
<gene>
    <name evidence="2" type="ORF">PXH66_07275</name>
</gene>
<dbReference type="EMBL" id="CP119075">
    <property type="protein sequence ID" value="WED66650.1"/>
    <property type="molecule type" value="Genomic_DNA"/>
</dbReference>
<dbReference type="AlphaFoldDB" id="A0AAF0CRC2"/>
<dbReference type="RefSeq" id="WP_330927998.1">
    <property type="nucleotide sequence ID" value="NZ_CP119075.1"/>
</dbReference>
<dbReference type="KEGG" id="slom:PXH66_07275"/>
<proteinExistence type="predicted"/>
<reference evidence="2" key="1">
    <citation type="submission" date="2023-03" db="EMBL/GenBank/DDBJ databases">
        <title>Lomoglobus Profundus gen. nov., sp. nov., a novel member of the phylum Verrucomicrobia, isolated from deep-marine sediment of South China Sea.</title>
        <authorList>
            <person name="Ahmad T."/>
            <person name="Ishaq S.E."/>
            <person name="Wang F."/>
        </authorList>
    </citation>
    <scope>NUCLEOTIDE SEQUENCE</scope>
    <source>
        <strain evidence="2">LMO-M01</strain>
    </source>
</reference>
<evidence type="ECO:0008006" key="4">
    <source>
        <dbReference type="Google" id="ProtNLM"/>
    </source>
</evidence>
<dbReference type="Proteomes" id="UP001218638">
    <property type="component" value="Chromosome"/>
</dbReference>
<evidence type="ECO:0000256" key="1">
    <source>
        <dbReference type="SAM" id="MobiDB-lite"/>
    </source>
</evidence>
<feature type="region of interest" description="Disordered" evidence="1">
    <location>
        <begin position="282"/>
        <end position="306"/>
    </location>
</feature>
<keyword evidence="3" id="KW-1185">Reference proteome</keyword>
<organism evidence="2 3">
    <name type="scientific">Synoicihabitans lomoniglobus</name>
    <dbReference type="NCBI Taxonomy" id="2909285"/>
    <lineage>
        <taxon>Bacteria</taxon>
        <taxon>Pseudomonadati</taxon>
        <taxon>Verrucomicrobiota</taxon>
        <taxon>Opitutia</taxon>
        <taxon>Opitutales</taxon>
        <taxon>Opitutaceae</taxon>
        <taxon>Synoicihabitans</taxon>
    </lineage>
</organism>
<evidence type="ECO:0000313" key="2">
    <source>
        <dbReference type="EMBL" id="WED66650.1"/>
    </source>
</evidence>
<accession>A0AAF0CRC2</accession>
<evidence type="ECO:0000313" key="3">
    <source>
        <dbReference type="Proteomes" id="UP001218638"/>
    </source>
</evidence>
<protein>
    <recommendedName>
        <fullName evidence="4">DUF4340 domain-containing protein</fullName>
    </recommendedName>
</protein>
<name>A0AAF0CRC2_9BACT</name>